<comment type="caution">
    <text evidence="1">The sequence shown here is derived from an EMBL/GenBank/DDBJ whole genome shotgun (WGS) entry which is preliminary data.</text>
</comment>
<reference evidence="1" key="2">
    <citation type="journal article" date="2022" name="New Phytol.">
        <title>Evolutionary transition to the ectomycorrhizal habit in the genomes of a hyperdiverse lineage of mushroom-forming fungi.</title>
        <authorList>
            <person name="Looney B."/>
            <person name="Miyauchi S."/>
            <person name="Morin E."/>
            <person name="Drula E."/>
            <person name="Courty P.E."/>
            <person name="Kohler A."/>
            <person name="Kuo A."/>
            <person name="LaButti K."/>
            <person name="Pangilinan J."/>
            <person name="Lipzen A."/>
            <person name="Riley R."/>
            <person name="Andreopoulos W."/>
            <person name="He G."/>
            <person name="Johnson J."/>
            <person name="Nolan M."/>
            <person name="Tritt A."/>
            <person name="Barry K.W."/>
            <person name="Grigoriev I.V."/>
            <person name="Nagy L.G."/>
            <person name="Hibbett D."/>
            <person name="Henrissat B."/>
            <person name="Matheny P.B."/>
            <person name="Labbe J."/>
            <person name="Martin F.M."/>
        </authorList>
    </citation>
    <scope>NUCLEOTIDE SEQUENCE</scope>
    <source>
        <strain evidence="1">HHB10654</strain>
    </source>
</reference>
<dbReference type="EMBL" id="MU277268">
    <property type="protein sequence ID" value="KAI0056209.1"/>
    <property type="molecule type" value="Genomic_DNA"/>
</dbReference>
<organism evidence="1 2">
    <name type="scientific">Artomyces pyxidatus</name>
    <dbReference type="NCBI Taxonomy" id="48021"/>
    <lineage>
        <taxon>Eukaryota</taxon>
        <taxon>Fungi</taxon>
        <taxon>Dikarya</taxon>
        <taxon>Basidiomycota</taxon>
        <taxon>Agaricomycotina</taxon>
        <taxon>Agaricomycetes</taxon>
        <taxon>Russulales</taxon>
        <taxon>Auriscalpiaceae</taxon>
        <taxon>Artomyces</taxon>
    </lineage>
</organism>
<reference evidence="1" key="1">
    <citation type="submission" date="2021-03" db="EMBL/GenBank/DDBJ databases">
        <authorList>
            <consortium name="DOE Joint Genome Institute"/>
            <person name="Ahrendt S."/>
            <person name="Looney B.P."/>
            <person name="Miyauchi S."/>
            <person name="Morin E."/>
            <person name="Drula E."/>
            <person name="Courty P.E."/>
            <person name="Chicoki N."/>
            <person name="Fauchery L."/>
            <person name="Kohler A."/>
            <person name="Kuo A."/>
            <person name="Labutti K."/>
            <person name="Pangilinan J."/>
            <person name="Lipzen A."/>
            <person name="Riley R."/>
            <person name="Andreopoulos W."/>
            <person name="He G."/>
            <person name="Johnson J."/>
            <person name="Barry K.W."/>
            <person name="Grigoriev I.V."/>
            <person name="Nagy L."/>
            <person name="Hibbett D."/>
            <person name="Henrissat B."/>
            <person name="Matheny P.B."/>
            <person name="Labbe J."/>
            <person name="Martin F."/>
        </authorList>
    </citation>
    <scope>NUCLEOTIDE SEQUENCE</scope>
    <source>
        <strain evidence="1">HHB10654</strain>
    </source>
</reference>
<proteinExistence type="predicted"/>
<evidence type="ECO:0000313" key="1">
    <source>
        <dbReference type="EMBL" id="KAI0056209.1"/>
    </source>
</evidence>
<dbReference type="Proteomes" id="UP000814140">
    <property type="component" value="Unassembled WGS sequence"/>
</dbReference>
<accession>A0ACB8SI51</accession>
<keyword evidence="2" id="KW-1185">Reference proteome</keyword>
<gene>
    <name evidence="1" type="ORF">BV25DRAFT_1842420</name>
</gene>
<protein>
    <submittedName>
        <fullName evidence="1">Uncharacterized protein</fullName>
    </submittedName>
</protein>
<name>A0ACB8SI51_9AGAM</name>
<sequence>MGYVLTKSRTSSGRDKNTTDTLARTCSGPVESEALRVWAEDFFYQEQMKHIPRKFKFLSSSIGWRLLDFVSLQELLGGLQDAIAGHRWLCGQGILHRNINFDSILLTGRPAPNRAILIDLDGRVAHDDEGSTASRIVGQGTLAFMSYKVISGLPYSFVKPGSPELTGVLSDNADIEPQFTDSRRQHQSFFWVLVWLSMSREGPGSRRISWPNDWKVRDSVQMRLSQAFGADVSPLALADWKHTVFHYRPSAFYEVIVPLFAPYFDRSIVGAVAIYLYAVLLRAYIPHDFNSVELYEEFDNALAKAERHVKTKTWEDTKAAYKKMAEDATRKREKTCPSGSHRSTSPQYIHSHE</sequence>
<evidence type="ECO:0000313" key="2">
    <source>
        <dbReference type="Proteomes" id="UP000814140"/>
    </source>
</evidence>